<protein>
    <recommendedName>
        <fullName evidence="1">ABC-type glycine betaine transport system substrate-binding domain-containing protein</fullName>
    </recommendedName>
</protein>
<dbReference type="Pfam" id="PF04069">
    <property type="entry name" value="OpuAC"/>
    <property type="match status" value="1"/>
</dbReference>
<dbReference type="SUPFAM" id="SSF53850">
    <property type="entry name" value="Periplasmic binding protein-like II"/>
    <property type="match status" value="1"/>
</dbReference>
<organism evidence="2 3">
    <name type="scientific">Caulobacter segnis</name>
    <dbReference type="NCBI Taxonomy" id="88688"/>
    <lineage>
        <taxon>Bacteria</taxon>
        <taxon>Pseudomonadati</taxon>
        <taxon>Pseudomonadota</taxon>
        <taxon>Alphaproteobacteria</taxon>
        <taxon>Caulobacterales</taxon>
        <taxon>Caulobacteraceae</taxon>
        <taxon>Caulobacter</taxon>
    </lineage>
</organism>
<proteinExistence type="predicted"/>
<evidence type="ECO:0000259" key="1">
    <source>
        <dbReference type="Pfam" id="PF04069"/>
    </source>
</evidence>
<evidence type="ECO:0000313" key="2">
    <source>
        <dbReference type="EMBL" id="USQ98527.1"/>
    </source>
</evidence>
<sequence length="243" mass="26045">MAGRLEAEGASVQRRVNLGSAVAYRALAAGEIDAYVDYSGTLWANVLNRTDNPGRAAVLDGLRTELKARDGVVLLAPLGFENAYALAMRRDRAEQLGIKTLADLATKAPDLTMGGDLEFFSRPEWAAVVEAYGLRFRAKRQFQPTFMYRALESGEADVISAFSSDGRIAADDLVLLGDPRGALPPYDAVILISPKRAGDRRLLDALTPLGGSIDVKAMQAANYAVDRDTGKKSPAEAAGMLAR</sequence>
<feature type="domain" description="ABC-type glycine betaine transport system substrate-binding" evidence="1">
    <location>
        <begin position="5"/>
        <end position="238"/>
    </location>
</feature>
<dbReference type="EMBL" id="CP096040">
    <property type="protein sequence ID" value="USQ98527.1"/>
    <property type="molecule type" value="Genomic_DNA"/>
</dbReference>
<dbReference type="Gene3D" id="3.40.190.10">
    <property type="entry name" value="Periplasmic binding protein-like II"/>
    <property type="match status" value="1"/>
</dbReference>
<dbReference type="InterPro" id="IPR007210">
    <property type="entry name" value="ABC_Gly_betaine_transp_sub-bd"/>
</dbReference>
<gene>
    <name evidence="2" type="ORF">MZV50_06565</name>
</gene>
<evidence type="ECO:0000313" key="3">
    <source>
        <dbReference type="Proteomes" id="UP001057520"/>
    </source>
</evidence>
<reference evidence="2 3" key="1">
    <citation type="submission" date="2022-04" db="EMBL/GenBank/DDBJ databases">
        <title>Genome sequence of soybean root-associated Caulobacter segnis RL271.</title>
        <authorList>
            <person name="Longley R."/>
            <person name="Bonito G."/>
            <person name="Trigodet F."/>
            <person name="Crosson S."/>
            <person name="Fiebig A."/>
        </authorList>
    </citation>
    <scope>NUCLEOTIDE SEQUENCE [LARGE SCALE GENOMIC DNA]</scope>
    <source>
        <strain evidence="2 3">RL271</strain>
    </source>
</reference>
<name>A0ABY5A0B3_9CAUL</name>
<keyword evidence="3" id="KW-1185">Reference proteome</keyword>
<accession>A0ABY5A0B3</accession>
<dbReference type="Gene3D" id="3.40.190.120">
    <property type="entry name" value="Osmoprotection protein (prox), domain 2"/>
    <property type="match status" value="1"/>
</dbReference>
<dbReference type="Proteomes" id="UP001057520">
    <property type="component" value="Chromosome"/>
</dbReference>